<gene>
    <name evidence="2" type="ORF">J4H91_05655</name>
</gene>
<evidence type="ECO:0000256" key="1">
    <source>
        <dbReference type="SAM" id="Phobius"/>
    </source>
</evidence>
<evidence type="ECO:0000313" key="3">
    <source>
        <dbReference type="Proteomes" id="UP000664398"/>
    </source>
</evidence>
<keyword evidence="1" id="KW-1133">Transmembrane helix</keyword>
<dbReference type="RefSeq" id="WP_208045277.1">
    <property type="nucleotide sequence ID" value="NZ_JAGDYL010000006.1"/>
</dbReference>
<organism evidence="2 3">
    <name type="scientific">Leucobacter ruminantium</name>
    <dbReference type="NCBI Taxonomy" id="1289170"/>
    <lineage>
        <taxon>Bacteria</taxon>
        <taxon>Bacillati</taxon>
        <taxon>Actinomycetota</taxon>
        <taxon>Actinomycetes</taxon>
        <taxon>Micrococcales</taxon>
        <taxon>Microbacteriaceae</taxon>
        <taxon>Leucobacter</taxon>
    </lineage>
</organism>
<protein>
    <submittedName>
        <fullName evidence="2">DUF4282 domain-containing protein</fullName>
    </submittedName>
</protein>
<dbReference type="InterPro" id="IPR025557">
    <property type="entry name" value="DUF4282"/>
</dbReference>
<dbReference type="Proteomes" id="UP000664398">
    <property type="component" value="Unassembled WGS sequence"/>
</dbReference>
<comment type="caution">
    <text evidence="2">The sequence shown here is derived from an EMBL/GenBank/DDBJ whole genome shotgun (WGS) entry which is preliminary data.</text>
</comment>
<accession>A0A939RYF1</accession>
<reference evidence="2" key="1">
    <citation type="submission" date="2021-03" db="EMBL/GenBank/DDBJ databases">
        <title>Leucobacter chromiisoli sp. nov., isolated from chromium-containing soil of chemical plant.</title>
        <authorList>
            <person name="Xu Z."/>
        </authorList>
    </citation>
    <scope>NUCLEOTIDE SEQUENCE</scope>
    <source>
        <strain evidence="2">A2</strain>
    </source>
</reference>
<sequence length="80" mass="8471">MLAWLGWTVFFFIVGAAGNAIGSAFGSSGSGGGMIVMGVLTLLFGWILALLNVIVLRVTIEFVIAQVRTAQNTTRLAQRV</sequence>
<keyword evidence="1" id="KW-0812">Transmembrane</keyword>
<dbReference type="AlphaFoldDB" id="A0A939RYF1"/>
<dbReference type="Pfam" id="PF14110">
    <property type="entry name" value="DUF4282"/>
    <property type="match status" value="1"/>
</dbReference>
<evidence type="ECO:0000313" key="2">
    <source>
        <dbReference type="EMBL" id="MBO1804801.1"/>
    </source>
</evidence>
<keyword evidence="1" id="KW-0472">Membrane</keyword>
<feature type="transmembrane region" description="Helical" evidence="1">
    <location>
        <begin position="32"/>
        <end position="56"/>
    </location>
</feature>
<name>A0A939RYF1_9MICO</name>
<proteinExistence type="predicted"/>
<dbReference type="EMBL" id="JAGDYL010000006">
    <property type="protein sequence ID" value="MBO1804801.1"/>
    <property type="molecule type" value="Genomic_DNA"/>
</dbReference>
<keyword evidence="3" id="KW-1185">Reference proteome</keyword>